<gene>
    <name evidence="1" type="ORF">KZ820_14475</name>
</gene>
<proteinExistence type="predicted"/>
<dbReference type="RefSeq" id="WP_219749323.1">
    <property type="nucleotide sequence ID" value="NZ_JAHXZN010000005.1"/>
</dbReference>
<dbReference type="Proteomes" id="UP000759103">
    <property type="component" value="Unassembled WGS sequence"/>
</dbReference>
<sequence length="77" mass="8767">MTDHPHAGPGHNSGGCMVCTSTDRDGLVERLAEELWESRQDDPQWARSWADAGELWNIRFRELARTAIGFLERPEVM</sequence>
<name>A0ABS7BQR7_9SPHN</name>
<dbReference type="EMBL" id="JAHXZN010000005">
    <property type="protein sequence ID" value="MBW6531944.1"/>
    <property type="molecule type" value="Genomic_DNA"/>
</dbReference>
<keyword evidence="2" id="KW-1185">Reference proteome</keyword>
<comment type="caution">
    <text evidence="1">The sequence shown here is derived from an EMBL/GenBank/DDBJ whole genome shotgun (WGS) entry which is preliminary data.</text>
</comment>
<reference evidence="1 2" key="1">
    <citation type="submission" date="2021-07" db="EMBL/GenBank/DDBJ databases">
        <title>Sphingomonas sp.</title>
        <authorList>
            <person name="Feng G."/>
            <person name="Li J."/>
            <person name="Pan M."/>
        </authorList>
    </citation>
    <scope>NUCLEOTIDE SEQUENCE [LARGE SCALE GENOMIC DNA]</scope>
    <source>
        <strain evidence="1 2">RRHST34</strain>
    </source>
</reference>
<protein>
    <submittedName>
        <fullName evidence="1">Uncharacterized protein</fullName>
    </submittedName>
</protein>
<evidence type="ECO:0000313" key="1">
    <source>
        <dbReference type="EMBL" id="MBW6531944.1"/>
    </source>
</evidence>
<organism evidence="1 2">
    <name type="scientific">Sphingomonas citri</name>
    <dbReference type="NCBI Taxonomy" id="2862499"/>
    <lineage>
        <taxon>Bacteria</taxon>
        <taxon>Pseudomonadati</taxon>
        <taxon>Pseudomonadota</taxon>
        <taxon>Alphaproteobacteria</taxon>
        <taxon>Sphingomonadales</taxon>
        <taxon>Sphingomonadaceae</taxon>
        <taxon>Sphingomonas</taxon>
    </lineage>
</organism>
<accession>A0ABS7BQR7</accession>
<evidence type="ECO:0000313" key="2">
    <source>
        <dbReference type="Proteomes" id="UP000759103"/>
    </source>
</evidence>